<proteinExistence type="inferred from homology"/>
<dbReference type="Gene3D" id="3.40.50.1110">
    <property type="entry name" value="SGNH hydrolase"/>
    <property type="match status" value="1"/>
</dbReference>
<reference evidence="5 6" key="1">
    <citation type="journal article" date="2018" name="Nat. Genet.">
        <title>The Rosa genome provides new insights in the design of modern roses.</title>
        <authorList>
            <person name="Bendahmane M."/>
        </authorList>
    </citation>
    <scope>NUCLEOTIDE SEQUENCE [LARGE SCALE GENOMIC DNA]</scope>
    <source>
        <strain evidence="6">cv. Old Blush</strain>
    </source>
</reference>
<dbReference type="GO" id="GO:0004806">
    <property type="term" value="F:triacylglycerol lipase activity"/>
    <property type="evidence" value="ECO:0007669"/>
    <property type="project" value="UniProtKB-EC"/>
</dbReference>
<evidence type="ECO:0000256" key="2">
    <source>
        <dbReference type="ARBA" id="ARBA00022801"/>
    </source>
</evidence>
<comment type="caution">
    <text evidence="5">The sequence shown here is derived from an EMBL/GenBank/DDBJ whole genome shotgun (WGS) entry which is preliminary data.</text>
</comment>
<evidence type="ECO:0000313" key="5">
    <source>
        <dbReference type="EMBL" id="PRQ31224.1"/>
    </source>
</evidence>
<comment type="similarity">
    <text evidence="1">Belongs to the 'GDSL' lipolytic enzyme family.</text>
</comment>
<evidence type="ECO:0000313" key="6">
    <source>
        <dbReference type="Proteomes" id="UP000238479"/>
    </source>
</evidence>
<dbReference type="AlphaFoldDB" id="A0A2P6QAN6"/>
<protein>
    <submittedName>
        <fullName evidence="5">Putative triacylglycerol lipase</fullName>
        <ecNumber evidence="5">3.1.1.3</ecNumber>
    </submittedName>
</protein>
<keyword evidence="3" id="KW-0443">Lipid metabolism</keyword>
<evidence type="ECO:0000256" key="4">
    <source>
        <dbReference type="SAM" id="SignalP"/>
    </source>
</evidence>
<dbReference type="EMBL" id="PDCK01000043">
    <property type="protein sequence ID" value="PRQ31224.1"/>
    <property type="molecule type" value="Genomic_DNA"/>
</dbReference>
<gene>
    <name evidence="5" type="ORF">RchiOBHm_Chr5g0033121</name>
</gene>
<evidence type="ECO:0000256" key="1">
    <source>
        <dbReference type="ARBA" id="ARBA00008668"/>
    </source>
</evidence>
<dbReference type="InterPro" id="IPR001087">
    <property type="entry name" value="GDSL"/>
</dbReference>
<accession>A0A2P6QAN6</accession>
<dbReference type="InterPro" id="IPR036514">
    <property type="entry name" value="SGNH_hydro_sf"/>
</dbReference>
<dbReference type="Proteomes" id="UP000238479">
    <property type="component" value="Chromosome 5"/>
</dbReference>
<dbReference type="InterPro" id="IPR035669">
    <property type="entry name" value="SGNH_plant_lipase-like"/>
</dbReference>
<keyword evidence="6" id="KW-1185">Reference proteome</keyword>
<dbReference type="Pfam" id="PF00657">
    <property type="entry name" value="Lipase_GDSL"/>
    <property type="match status" value="1"/>
</dbReference>
<dbReference type="Gramene" id="PRQ31224">
    <property type="protein sequence ID" value="PRQ31224"/>
    <property type="gene ID" value="RchiOBHm_Chr5g0033121"/>
</dbReference>
<dbReference type="PANTHER" id="PTHR45648:SF174">
    <property type="entry name" value="GDSL ESTERASE_LIPASE"/>
    <property type="match status" value="1"/>
</dbReference>
<keyword evidence="4" id="KW-0732">Signal</keyword>
<keyword evidence="3" id="KW-0442">Lipid degradation</keyword>
<name>A0A2P6QAN6_ROSCH</name>
<dbReference type="PANTHER" id="PTHR45648">
    <property type="entry name" value="GDSL LIPASE/ACYLHYDROLASE FAMILY PROTEIN (AFU_ORTHOLOGUE AFUA_4G14700)"/>
    <property type="match status" value="1"/>
</dbReference>
<dbReference type="InterPro" id="IPR051058">
    <property type="entry name" value="GDSL_Est/Lipase"/>
</dbReference>
<evidence type="ECO:0000256" key="3">
    <source>
        <dbReference type="ARBA" id="ARBA00022963"/>
    </source>
</evidence>
<dbReference type="SUPFAM" id="SSF52266">
    <property type="entry name" value="SGNH hydrolase"/>
    <property type="match status" value="1"/>
</dbReference>
<dbReference type="OMA" id="CLPITRY"/>
<sequence>MACNSFLPSFCVFLLFLLYGASYTVTEARVIPAMFVFGDSLVDVGNNNYLRYSFAKANFPHNGIDFPTRKPTGRFGNGKNAADLIAVKMGLPTIPPYLSMSSKSNKSITQFLNGVNFASGASKILNDIDPQYPFSIPLEKQVDYYLAVHKDLAQGLGASRAQIYLSKSLYLIITGSNDIYNYFDSLSNSTQQQYVNSIVLIFKEQVKRLYDYGARKFSIVGVGVIGCTPSERNEQADRKCNEDTNRLSLKYNQALVSMLKNLASELRGINYSYFDGYSVMQNFIQKPTAYGFSEVKAACCGLGKLNADAPCLPFATYCTNRSNHLFWDRTHPTEAAHRKLVDYMLYGPLQYTFPLNVKKLVAI</sequence>
<dbReference type="OrthoDB" id="1600564at2759"/>
<dbReference type="GO" id="GO:0016042">
    <property type="term" value="P:lipid catabolic process"/>
    <property type="evidence" value="ECO:0007669"/>
    <property type="project" value="UniProtKB-KW"/>
</dbReference>
<keyword evidence="2 5" id="KW-0378">Hydrolase</keyword>
<dbReference type="EC" id="3.1.1.3" evidence="5"/>
<feature type="chain" id="PRO_5015119598" evidence="4">
    <location>
        <begin position="29"/>
        <end position="363"/>
    </location>
</feature>
<organism evidence="5 6">
    <name type="scientific">Rosa chinensis</name>
    <name type="common">China rose</name>
    <dbReference type="NCBI Taxonomy" id="74649"/>
    <lineage>
        <taxon>Eukaryota</taxon>
        <taxon>Viridiplantae</taxon>
        <taxon>Streptophyta</taxon>
        <taxon>Embryophyta</taxon>
        <taxon>Tracheophyta</taxon>
        <taxon>Spermatophyta</taxon>
        <taxon>Magnoliopsida</taxon>
        <taxon>eudicotyledons</taxon>
        <taxon>Gunneridae</taxon>
        <taxon>Pentapetalae</taxon>
        <taxon>rosids</taxon>
        <taxon>fabids</taxon>
        <taxon>Rosales</taxon>
        <taxon>Rosaceae</taxon>
        <taxon>Rosoideae</taxon>
        <taxon>Rosoideae incertae sedis</taxon>
        <taxon>Rosa</taxon>
    </lineage>
</organism>
<feature type="signal peptide" evidence="4">
    <location>
        <begin position="1"/>
        <end position="28"/>
    </location>
</feature>
<dbReference type="CDD" id="cd01837">
    <property type="entry name" value="SGNH_plant_lipase_like"/>
    <property type="match status" value="1"/>
</dbReference>